<dbReference type="InterPro" id="IPR016570">
    <property type="entry name" value="UCP010361"/>
</dbReference>
<feature type="transmembrane region" description="Helical" evidence="8">
    <location>
        <begin position="311"/>
        <end position="329"/>
    </location>
</feature>
<evidence type="ECO:0000313" key="9">
    <source>
        <dbReference type="EMBL" id="MCS0636023.1"/>
    </source>
</evidence>
<keyword evidence="5 8" id="KW-1133">Transmembrane helix</keyword>
<evidence type="ECO:0000256" key="5">
    <source>
        <dbReference type="ARBA" id="ARBA00022989"/>
    </source>
</evidence>
<sequence length="369" mass="39022">MLVLLWDDSLGIGGLGREVHVLYRHWYEQLAAGSYPAGDVTWQYPPGAGLVILAPGLLAPLGYYRAFVGLTLLADAAVAYALARADRNGGRGAWLWVGGLPLLAHLPLARYDVVVTAFAVLALLAVRARRPGLGGALAGVGALVKVWPVLALIGTDRGPVTRRAWASAAAAAAGLLGVLLLVFPNPLEFLRHQGDRGVQIESLGGTALSLARLAGWPGAVTYRYGAFELTGPYVSSVARLALLLTVAGFGWLLAWRLRARRWGPAVPADAALTAVLLFTVTSRVISPQYLIWLLGLAAVCLTRRDTALRPVALLLLPAAALSTLAYPVLYENVLAVDPLGCAVMVARNALLIAATLLACRRLWRSTTGP</sequence>
<feature type="transmembrane region" description="Helical" evidence="8">
    <location>
        <begin position="335"/>
        <end position="359"/>
    </location>
</feature>
<keyword evidence="10" id="KW-1185">Reference proteome</keyword>
<evidence type="ECO:0000256" key="2">
    <source>
        <dbReference type="ARBA" id="ARBA00022475"/>
    </source>
</evidence>
<feature type="transmembrane region" description="Helical" evidence="8">
    <location>
        <begin position="132"/>
        <end position="153"/>
    </location>
</feature>
<keyword evidence="3" id="KW-0808">Transferase</keyword>
<comment type="subcellular location">
    <subcellularLocation>
        <location evidence="1">Cell membrane</location>
        <topology evidence="1">Multi-pass membrane protein</topology>
    </subcellularLocation>
</comment>
<gene>
    <name evidence="9" type="ORF">NX801_10175</name>
</gene>
<evidence type="ECO:0000256" key="7">
    <source>
        <dbReference type="ARBA" id="ARBA00024033"/>
    </source>
</evidence>
<feature type="transmembrane region" description="Helical" evidence="8">
    <location>
        <begin position="63"/>
        <end position="83"/>
    </location>
</feature>
<evidence type="ECO:0000256" key="6">
    <source>
        <dbReference type="ARBA" id="ARBA00023136"/>
    </source>
</evidence>
<evidence type="ECO:0000256" key="4">
    <source>
        <dbReference type="ARBA" id="ARBA00022692"/>
    </source>
</evidence>
<comment type="similarity">
    <text evidence="7">Belongs to the glycosyltransferase 87 family.</text>
</comment>
<dbReference type="EMBL" id="JANUGQ010000006">
    <property type="protein sequence ID" value="MCS0636023.1"/>
    <property type="molecule type" value="Genomic_DNA"/>
</dbReference>
<keyword evidence="2" id="KW-1003">Cell membrane</keyword>
<evidence type="ECO:0000313" key="10">
    <source>
        <dbReference type="Proteomes" id="UP001431313"/>
    </source>
</evidence>
<evidence type="ECO:0000256" key="1">
    <source>
        <dbReference type="ARBA" id="ARBA00004651"/>
    </source>
</evidence>
<organism evidence="9 10">
    <name type="scientific">Streptomyces pyxinae</name>
    <dbReference type="NCBI Taxonomy" id="2970734"/>
    <lineage>
        <taxon>Bacteria</taxon>
        <taxon>Bacillati</taxon>
        <taxon>Actinomycetota</taxon>
        <taxon>Actinomycetes</taxon>
        <taxon>Kitasatosporales</taxon>
        <taxon>Streptomycetaceae</taxon>
        <taxon>Streptomyces</taxon>
    </lineage>
</organism>
<dbReference type="InterPro" id="IPR018584">
    <property type="entry name" value="GT87"/>
</dbReference>
<reference evidence="9" key="1">
    <citation type="submission" date="2022-08" db="EMBL/GenBank/DDBJ databases">
        <authorList>
            <person name="Somphong A."/>
            <person name="Phongsopitanun W."/>
        </authorList>
    </citation>
    <scope>NUCLEOTIDE SEQUENCE</scope>
    <source>
        <strain evidence="9">LP05-1</strain>
    </source>
</reference>
<evidence type="ECO:0000256" key="3">
    <source>
        <dbReference type="ARBA" id="ARBA00022679"/>
    </source>
</evidence>
<accession>A0ABT2CF48</accession>
<protein>
    <submittedName>
        <fullName evidence="9">Glycosyltransferase 87 family protein</fullName>
    </submittedName>
</protein>
<feature type="transmembrane region" description="Helical" evidence="8">
    <location>
        <begin position="237"/>
        <end position="255"/>
    </location>
</feature>
<keyword evidence="6 8" id="KW-0472">Membrane</keyword>
<dbReference type="Pfam" id="PF09594">
    <property type="entry name" value="GT87"/>
    <property type="match status" value="1"/>
</dbReference>
<comment type="caution">
    <text evidence="9">The sequence shown here is derived from an EMBL/GenBank/DDBJ whole genome shotgun (WGS) entry which is preliminary data.</text>
</comment>
<feature type="transmembrane region" description="Helical" evidence="8">
    <location>
        <begin position="95"/>
        <end position="126"/>
    </location>
</feature>
<dbReference type="Proteomes" id="UP001431313">
    <property type="component" value="Unassembled WGS sequence"/>
</dbReference>
<feature type="transmembrane region" description="Helical" evidence="8">
    <location>
        <begin position="165"/>
        <end position="183"/>
    </location>
</feature>
<keyword evidence="4 8" id="KW-0812">Transmembrane</keyword>
<evidence type="ECO:0000256" key="8">
    <source>
        <dbReference type="SAM" id="Phobius"/>
    </source>
</evidence>
<name>A0ABT2CF48_9ACTN</name>
<feature type="transmembrane region" description="Helical" evidence="8">
    <location>
        <begin position="286"/>
        <end position="302"/>
    </location>
</feature>
<proteinExistence type="inferred from homology"/>
<dbReference type="PIRSF" id="PIRSF010361">
    <property type="entry name" value="UCP010361"/>
    <property type="match status" value="1"/>
</dbReference>